<dbReference type="Gene3D" id="3.40.50.1820">
    <property type="entry name" value="alpha/beta hydrolase"/>
    <property type="match status" value="1"/>
</dbReference>
<accession>A0A0D1XXL0</accession>
<dbReference type="EMBL" id="KN847522">
    <property type="protein sequence ID" value="KIV92961.1"/>
    <property type="molecule type" value="Genomic_DNA"/>
</dbReference>
<dbReference type="Proteomes" id="UP000054302">
    <property type="component" value="Unassembled WGS sequence"/>
</dbReference>
<dbReference type="InterPro" id="IPR029058">
    <property type="entry name" value="AB_hydrolase_fold"/>
</dbReference>
<evidence type="ECO:0000313" key="3">
    <source>
        <dbReference type="Proteomes" id="UP000054302"/>
    </source>
</evidence>
<dbReference type="PANTHER" id="PTHR47668:SF1">
    <property type="entry name" value="DIENELACTONE HYDROLASE DOMAIN-CONTAINING PROTEIN-RELATED"/>
    <property type="match status" value="1"/>
</dbReference>
<feature type="domain" description="Dienelactone hydrolase" evidence="1">
    <location>
        <begin position="66"/>
        <end position="282"/>
    </location>
</feature>
<organism evidence="2 3">
    <name type="scientific">Exophiala mesophila</name>
    <name type="common">Black yeast-like fungus</name>
    <dbReference type="NCBI Taxonomy" id="212818"/>
    <lineage>
        <taxon>Eukaryota</taxon>
        <taxon>Fungi</taxon>
        <taxon>Dikarya</taxon>
        <taxon>Ascomycota</taxon>
        <taxon>Pezizomycotina</taxon>
        <taxon>Eurotiomycetes</taxon>
        <taxon>Chaetothyriomycetidae</taxon>
        <taxon>Chaetothyriales</taxon>
        <taxon>Herpotrichiellaceae</taxon>
        <taxon>Exophiala</taxon>
    </lineage>
</organism>
<gene>
    <name evidence="2" type="ORF">PV10_04212</name>
</gene>
<dbReference type="OMA" id="WGGKIAC"/>
<evidence type="ECO:0000259" key="1">
    <source>
        <dbReference type="Pfam" id="PF01738"/>
    </source>
</evidence>
<dbReference type="VEuPathDB" id="FungiDB:PV10_04212"/>
<dbReference type="RefSeq" id="XP_016224535.1">
    <property type="nucleotide sequence ID" value="XM_016368747.1"/>
</dbReference>
<dbReference type="Pfam" id="PF01738">
    <property type="entry name" value="DLH"/>
    <property type="match status" value="1"/>
</dbReference>
<dbReference type="AlphaFoldDB" id="A0A0D1XXL0"/>
<reference evidence="2 3" key="1">
    <citation type="submission" date="2015-01" db="EMBL/GenBank/DDBJ databases">
        <title>The Genome Sequence of Exophiala mesophila CBS40295.</title>
        <authorList>
            <consortium name="The Broad Institute Genomics Platform"/>
            <person name="Cuomo C."/>
            <person name="de Hoog S."/>
            <person name="Gorbushina A."/>
            <person name="Stielow B."/>
            <person name="Teixiera M."/>
            <person name="Abouelleil A."/>
            <person name="Chapman S.B."/>
            <person name="Priest M."/>
            <person name="Young S.K."/>
            <person name="Wortman J."/>
            <person name="Nusbaum C."/>
            <person name="Birren B."/>
        </authorList>
    </citation>
    <scope>NUCLEOTIDE SEQUENCE [LARGE SCALE GENOMIC DNA]</scope>
    <source>
        <strain evidence="2 3">CBS 40295</strain>
    </source>
</reference>
<dbReference type="STRING" id="212818.A0A0D1XXL0"/>
<dbReference type="HOGENOM" id="CLU_054590_0_1_1"/>
<name>A0A0D1XXL0_EXOME</name>
<evidence type="ECO:0000313" key="2">
    <source>
        <dbReference type="EMBL" id="KIV92961.1"/>
    </source>
</evidence>
<proteinExistence type="predicted"/>
<dbReference type="PANTHER" id="PTHR47668">
    <property type="entry name" value="DIENELACTONE HYDROLASE FAMILY PROTEIN (AFU_ORTHOLOGUE AFUA_6G01940)"/>
    <property type="match status" value="1"/>
</dbReference>
<dbReference type="OrthoDB" id="2147163at2759"/>
<protein>
    <recommendedName>
        <fullName evidence="1">Dienelactone hydrolase domain-containing protein</fullName>
    </recommendedName>
</protein>
<dbReference type="GO" id="GO:0016787">
    <property type="term" value="F:hydrolase activity"/>
    <property type="evidence" value="ECO:0007669"/>
    <property type="project" value="InterPro"/>
</dbReference>
<dbReference type="InterPro" id="IPR002925">
    <property type="entry name" value="Dienelactn_hydro"/>
</dbReference>
<dbReference type="SUPFAM" id="SSF53474">
    <property type="entry name" value="alpha/beta-Hydrolases"/>
    <property type="match status" value="1"/>
</dbReference>
<dbReference type="GeneID" id="27322057"/>
<sequence>MSPRARLTALSHQVSTAAKSGVNVTQSRTLASSMSQTPSAGCCNTPAVIGKGYKEKGTWTTVDGLKTYATGPSSAKKGILVVYDIFGFFPQTLQGADILATSDKDRQYKIFMPDFFEGKPADISWYPPDTDEKGKKLGQFFQTSAAPPKTISKLNAVMQQLKSSNPDISDWGIVGYCWGGKIVNLVSQAGTAFKAAATCHPAMVDPKDAPEVTIPILTIASQDESKDDVGKYEAALKVPKQVEWYDDQIHGFMAARGDLEDDKVKAAYERAYQTVLGFFHQHL</sequence>
<keyword evidence="3" id="KW-1185">Reference proteome</keyword>